<reference evidence="1" key="2">
    <citation type="journal article" date="2015" name="Fish Shellfish Immunol.">
        <title>Early steps in the European eel (Anguilla anguilla)-Vibrio vulnificus interaction in the gills: Role of the RtxA13 toxin.</title>
        <authorList>
            <person name="Callol A."/>
            <person name="Pajuelo D."/>
            <person name="Ebbesson L."/>
            <person name="Teles M."/>
            <person name="MacKenzie S."/>
            <person name="Amaro C."/>
        </authorList>
    </citation>
    <scope>NUCLEOTIDE SEQUENCE</scope>
</reference>
<proteinExistence type="predicted"/>
<dbReference type="EMBL" id="GBXM01078327">
    <property type="protein sequence ID" value="JAH30250.1"/>
    <property type="molecule type" value="Transcribed_RNA"/>
</dbReference>
<accession>A0A0E9RPE2</accession>
<protein>
    <submittedName>
        <fullName evidence="1">Uncharacterized protein</fullName>
    </submittedName>
</protein>
<sequence>MLERVPTHSLRQVTLFTIFKIDSVLLWPA</sequence>
<dbReference type="AlphaFoldDB" id="A0A0E9RPE2"/>
<reference evidence="1" key="1">
    <citation type="submission" date="2014-11" db="EMBL/GenBank/DDBJ databases">
        <authorList>
            <person name="Amaro Gonzalez C."/>
        </authorList>
    </citation>
    <scope>NUCLEOTIDE SEQUENCE</scope>
</reference>
<organism evidence="1">
    <name type="scientific">Anguilla anguilla</name>
    <name type="common">European freshwater eel</name>
    <name type="synonym">Muraena anguilla</name>
    <dbReference type="NCBI Taxonomy" id="7936"/>
    <lineage>
        <taxon>Eukaryota</taxon>
        <taxon>Metazoa</taxon>
        <taxon>Chordata</taxon>
        <taxon>Craniata</taxon>
        <taxon>Vertebrata</taxon>
        <taxon>Euteleostomi</taxon>
        <taxon>Actinopterygii</taxon>
        <taxon>Neopterygii</taxon>
        <taxon>Teleostei</taxon>
        <taxon>Anguilliformes</taxon>
        <taxon>Anguillidae</taxon>
        <taxon>Anguilla</taxon>
    </lineage>
</organism>
<evidence type="ECO:0000313" key="1">
    <source>
        <dbReference type="EMBL" id="JAH30250.1"/>
    </source>
</evidence>
<name>A0A0E9RPE2_ANGAN</name>